<dbReference type="KEGG" id="dpx:DAPPUDRAFT_115044"/>
<dbReference type="EMBL" id="GL732666">
    <property type="protein sequence ID" value="EFX67926.1"/>
    <property type="molecule type" value="Genomic_DNA"/>
</dbReference>
<dbReference type="Proteomes" id="UP000000305">
    <property type="component" value="Unassembled WGS sequence"/>
</dbReference>
<dbReference type="AlphaFoldDB" id="E9HK11"/>
<dbReference type="OrthoDB" id="10012778at2759"/>
<dbReference type="InParanoid" id="E9HK11"/>
<name>E9HK11_DAPPU</name>
<dbReference type="HOGENOM" id="CLU_730089_0_0_1"/>
<evidence type="ECO:0000256" key="1">
    <source>
        <dbReference type="SAM" id="MobiDB-lite"/>
    </source>
</evidence>
<gene>
    <name evidence="2" type="ORF">DAPPUDRAFT_115044</name>
</gene>
<proteinExistence type="predicted"/>
<reference evidence="2 3" key="1">
    <citation type="journal article" date="2011" name="Science">
        <title>The ecoresponsive genome of Daphnia pulex.</title>
        <authorList>
            <person name="Colbourne J.K."/>
            <person name="Pfrender M.E."/>
            <person name="Gilbert D."/>
            <person name="Thomas W.K."/>
            <person name="Tucker A."/>
            <person name="Oakley T.H."/>
            <person name="Tokishita S."/>
            <person name="Aerts A."/>
            <person name="Arnold G.J."/>
            <person name="Basu M.K."/>
            <person name="Bauer D.J."/>
            <person name="Caceres C.E."/>
            <person name="Carmel L."/>
            <person name="Casola C."/>
            <person name="Choi J.H."/>
            <person name="Detter J.C."/>
            <person name="Dong Q."/>
            <person name="Dusheyko S."/>
            <person name="Eads B.D."/>
            <person name="Frohlich T."/>
            <person name="Geiler-Samerotte K.A."/>
            <person name="Gerlach D."/>
            <person name="Hatcher P."/>
            <person name="Jogdeo S."/>
            <person name="Krijgsveld J."/>
            <person name="Kriventseva E.V."/>
            <person name="Kultz D."/>
            <person name="Laforsch C."/>
            <person name="Lindquist E."/>
            <person name="Lopez J."/>
            <person name="Manak J.R."/>
            <person name="Muller J."/>
            <person name="Pangilinan J."/>
            <person name="Patwardhan R.P."/>
            <person name="Pitluck S."/>
            <person name="Pritham E.J."/>
            <person name="Rechtsteiner A."/>
            <person name="Rho M."/>
            <person name="Rogozin I.B."/>
            <person name="Sakarya O."/>
            <person name="Salamov A."/>
            <person name="Schaack S."/>
            <person name="Shapiro H."/>
            <person name="Shiga Y."/>
            <person name="Skalitzky C."/>
            <person name="Smith Z."/>
            <person name="Souvorov A."/>
            <person name="Sung W."/>
            <person name="Tang Z."/>
            <person name="Tsuchiya D."/>
            <person name="Tu H."/>
            <person name="Vos H."/>
            <person name="Wang M."/>
            <person name="Wolf Y.I."/>
            <person name="Yamagata H."/>
            <person name="Yamada T."/>
            <person name="Ye Y."/>
            <person name="Shaw J.R."/>
            <person name="Andrews J."/>
            <person name="Crease T.J."/>
            <person name="Tang H."/>
            <person name="Lucas S.M."/>
            <person name="Robertson H.M."/>
            <person name="Bork P."/>
            <person name="Koonin E.V."/>
            <person name="Zdobnov E.M."/>
            <person name="Grigoriev I.V."/>
            <person name="Lynch M."/>
            <person name="Boore J.L."/>
        </authorList>
    </citation>
    <scope>NUCLEOTIDE SEQUENCE [LARGE SCALE GENOMIC DNA]</scope>
</reference>
<feature type="compositionally biased region" description="Basic and acidic residues" evidence="1">
    <location>
        <begin position="102"/>
        <end position="129"/>
    </location>
</feature>
<evidence type="ECO:0000313" key="2">
    <source>
        <dbReference type="EMBL" id="EFX67926.1"/>
    </source>
</evidence>
<organism evidence="2 3">
    <name type="scientific">Daphnia pulex</name>
    <name type="common">Water flea</name>
    <dbReference type="NCBI Taxonomy" id="6669"/>
    <lineage>
        <taxon>Eukaryota</taxon>
        <taxon>Metazoa</taxon>
        <taxon>Ecdysozoa</taxon>
        <taxon>Arthropoda</taxon>
        <taxon>Crustacea</taxon>
        <taxon>Branchiopoda</taxon>
        <taxon>Diplostraca</taxon>
        <taxon>Cladocera</taxon>
        <taxon>Anomopoda</taxon>
        <taxon>Daphniidae</taxon>
        <taxon>Daphnia</taxon>
    </lineage>
</organism>
<sequence>MERPTRVRKQPSRLADFELGEDSGKLVRGGRGGRGQKVGGVVRGGRGAMASGNGPIRPNALPTTDEIGTQAIEVTHRNSSRGSIPVIVEEANLIPTPDDDDNGHGIGEESEEVGGKSNEESEEGGGKSDEESEQGGGKSDDESEEGGGMSDEESEEDEGKSEEESDEGEGKSEEESDEDEGSPGRRRAHNLSATRQSQSRSPRSDLSFGEEITPPPPPPLLSSQQHKRQRLTRRRWKLVYKAGKKKFMSLHLLPHCKIPTAFENLRSCCQDITNREQRLIMRKLCDYIENTWIDSLLWPPKVWSVFMQEVRTTNDVEGWHTHLANHAGLRISSRGLNLYILLEVLNEEAVQVDLYTKMLEQGQSLRRQRKTYRELNEKLFKFWDDYNKQHLTSKELLEKCANIYTHFNAIKYAKTANDARVTEIETE</sequence>
<dbReference type="PhylomeDB" id="E9HK11"/>
<feature type="compositionally biased region" description="Gly residues" evidence="1">
    <location>
        <begin position="27"/>
        <end position="47"/>
    </location>
</feature>
<feature type="compositionally biased region" description="Polar residues" evidence="1">
    <location>
        <begin position="191"/>
        <end position="201"/>
    </location>
</feature>
<feature type="compositionally biased region" description="Acidic residues" evidence="1">
    <location>
        <begin position="141"/>
        <end position="167"/>
    </location>
</feature>
<dbReference type="STRING" id="6669.E9HK11"/>
<evidence type="ECO:0000313" key="3">
    <source>
        <dbReference type="Proteomes" id="UP000000305"/>
    </source>
</evidence>
<protein>
    <submittedName>
        <fullName evidence="2">Uncharacterized protein</fullName>
    </submittedName>
</protein>
<feature type="region of interest" description="Disordered" evidence="1">
    <location>
        <begin position="20"/>
        <end position="229"/>
    </location>
</feature>
<keyword evidence="3" id="KW-1185">Reference proteome</keyword>
<accession>E9HK11</accession>